<evidence type="ECO:0000313" key="32">
    <source>
        <dbReference type="Ensembl" id="ENSTGUP00000026768.1"/>
    </source>
</evidence>
<dbReference type="Pfam" id="PF07714">
    <property type="entry name" value="PK_Tyr_Ser-Thr"/>
    <property type="match status" value="1"/>
</dbReference>
<dbReference type="FunFam" id="1.20.1270.60:FF:000029">
    <property type="entry name" value="Tyrosine-protein kinase"/>
    <property type="match status" value="1"/>
</dbReference>
<dbReference type="GO" id="GO:0042995">
    <property type="term" value="C:cell projection"/>
    <property type="evidence" value="ECO:0007669"/>
    <property type="project" value="UniProtKB-SubCell"/>
</dbReference>
<keyword evidence="14" id="KW-0965">Cell junction</keyword>
<dbReference type="CDD" id="cd07686">
    <property type="entry name" value="F-BAR_Fer"/>
    <property type="match status" value="1"/>
</dbReference>
<keyword evidence="7" id="KW-1003">Cell membrane</keyword>
<evidence type="ECO:0000256" key="9">
    <source>
        <dbReference type="ARBA" id="ARBA00022553"/>
    </source>
</evidence>
<evidence type="ECO:0000256" key="2">
    <source>
        <dbReference type="ARBA" id="ARBA00004245"/>
    </source>
</evidence>
<reference evidence="32" key="3">
    <citation type="submission" date="2025-09" db="UniProtKB">
        <authorList>
            <consortium name="Ensembl"/>
        </authorList>
    </citation>
    <scope>IDENTIFICATION</scope>
</reference>
<evidence type="ECO:0000313" key="33">
    <source>
        <dbReference type="Proteomes" id="UP000007754"/>
    </source>
</evidence>
<feature type="region of interest" description="Disordered" evidence="29">
    <location>
        <begin position="389"/>
        <end position="408"/>
    </location>
</feature>
<evidence type="ECO:0000256" key="3">
    <source>
        <dbReference type="ARBA" id="ARBA00004282"/>
    </source>
</evidence>
<dbReference type="GO" id="GO:0005524">
    <property type="term" value="F:ATP binding"/>
    <property type="evidence" value="ECO:0007669"/>
    <property type="project" value="UniProtKB-UniRule"/>
</dbReference>
<dbReference type="PROSITE" id="PS00109">
    <property type="entry name" value="PROTEIN_KINASE_TYR"/>
    <property type="match status" value="1"/>
</dbReference>
<evidence type="ECO:0000256" key="23">
    <source>
        <dbReference type="PIRNR" id="PIRNR000632"/>
    </source>
</evidence>
<dbReference type="SUPFAM" id="SSF103657">
    <property type="entry name" value="BAR/IMD domain-like"/>
    <property type="match status" value="1"/>
</dbReference>
<dbReference type="InterPro" id="IPR036860">
    <property type="entry name" value="SH2_dom_sf"/>
</dbReference>
<keyword evidence="18" id="KW-0472">Membrane</keyword>
<evidence type="ECO:0000256" key="6">
    <source>
        <dbReference type="ARBA" id="ARBA00004544"/>
    </source>
</evidence>
<dbReference type="InterPro" id="IPR008266">
    <property type="entry name" value="Tyr_kinase_AS"/>
</dbReference>
<evidence type="ECO:0000256" key="18">
    <source>
        <dbReference type="ARBA" id="ARBA00023136"/>
    </source>
</evidence>
<dbReference type="InterPro" id="IPR031160">
    <property type="entry name" value="F_BAR_dom"/>
</dbReference>
<dbReference type="InterPro" id="IPR017441">
    <property type="entry name" value="Protein_kinase_ATP_BS"/>
</dbReference>
<dbReference type="GO" id="GO:0005938">
    <property type="term" value="C:cell cortex"/>
    <property type="evidence" value="ECO:0007669"/>
    <property type="project" value="UniProtKB-SubCell"/>
</dbReference>
<accession>A0A674GWE9</accession>
<evidence type="ECO:0000256" key="21">
    <source>
        <dbReference type="ARBA" id="ARBA00023242"/>
    </source>
</evidence>
<dbReference type="EC" id="2.7.10.2" evidence="23"/>
<sequence length="754" mass="86475">MGFGGDLKYSHDALLKLQDWELRLLETVKKFMVMRVKSDKEYASTLQNLCNQVDKESACQLDYISNVSKSWLLVVQQTEQLSKIMKTHAEDLNSGPLHRLTMMIKDKQQVKKSFVGVHQQIEAEMYKVTKTELEKLKSSYRQLIKEVNSAKEKYKEAVAKGKETEKAKDRCEKATMKLHMLHNQYVLALKGAQLHQHQYYDSTLPLLLDSLQKMQEEMIKALKGILDEYSEITSLVTEEIVNVHKEIQTSVEQIDPNSEYNDFIDTHRSSEVVEQEIEFDTSLLEENENLQANEIMWNNLTAESLQVMLKTVIEELMQTQQTLLSKEELVLDLEKKIEESSKTCEKKSDIVLLLSQKQALEELKQTVQQLKCSEAKFAAQKELLEQKVQENDGKEPPPVVNYEEDARSVTSMDKKDKVSRFDTIRHSIAGIIRSPKSMLGSSSNQYRFEGTGFPTIPQLIEHHYTTKQVITKKSGVVLLNPVVKDKKWVLSHEDVTLGELLGKGNFGEVYKGTLKDKTPVAVKTCKEDLPQELKIKFLSEARILKQYDHPNIVKLIGVCTQRQPIYIVMELVPGGDFLSFLRKKKDELKTKQLVKFSLDAASGMAYLESKNCIHRDLAARNCLVGESNILKISDFGMSRQEDDGVYSSSGLKQIPIKWTAPEALNYGRYTSESDVWSFGILLWETFSLGVCPYPGMTNQQAREQVEKGYRMSAPQKCPEEIYKIMQRCWDYKPENRPKFSEIQKELSSIKKKVT</sequence>
<evidence type="ECO:0000256" key="28">
    <source>
        <dbReference type="SAM" id="Coils"/>
    </source>
</evidence>
<feature type="coiled-coil region" evidence="28">
    <location>
        <begin position="353"/>
        <end position="380"/>
    </location>
</feature>
<dbReference type="Proteomes" id="UP000007754">
    <property type="component" value="Chromosome Z"/>
</dbReference>
<keyword evidence="22" id="KW-0966">Cell projection</keyword>
<dbReference type="SMART" id="SM00219">
    <property type="entry name" value="TyrKc"/>
    <property type="match status" value="1"/>
</dbReference>
<feature type="binding site" evidence="25 27">
    <location>
        <position position="523"/>
    </location>
    <ligand>
        <name>ATP</name>
        <dbReference type="ChEBI" id="CHEBI:30616"/>
    </ligand>
</feature>
<dbReference type="Gene3D" id="1.10.287.160">
    <property type="entry name" value="HR1 repeat"/>
    <property type="match status" value="1"/>
</dbReference>
<evidence type="ECO:0000256" key="14">
    <source>
        <dbReference type="ARBA" id="ARBA00022949"/>
    </source>
</evidence>
<dbReference type="InterPro" id="IPR001245">
    <property type="entry name" value="Ser-Thr/Tyr_kinase_cat_dom"/>
</dbReference>
<evidence type="ECO:0000256" key="16">
    <source>
        <dbReference type="ARBA" id="ARBA00023054"/>
    </source>
</evidence>
<keyword evidence="15" id="KW-0727">SH2 domain</keyword>
<keyword evidence="12 23" id="KW-0418">Kinase</keyword>
<dbReference type="GO" id="GO:0004715">
    <property type="term" value="F:non-membrane spanning protein tyrosine kinase activity"/>
    <property type="evidence" value="ECO:0007669"/>
    <property type="project" value="UniProtKB-EC"/>
</dbReference>
<feature type="coiled-coil region" evidence="28">
    <location>
        <begin position="126"/>
        <end position="160"/>
    </location>
</feature>
<evidence type="ECO:0000256" key="24">
    <source>
        <dbReference type="PIRSR" id="PIRSR000632-1"/>
    </source>
</evidence>
<evidence type="ECO:0000256" key="20">
    <source>
        <dbReference type="ARBA" id="ARBA00023212"/>
    </source>
</evidence>
<evidence type="ECO:0000256" key="7">
    <source>
        <dbReference type="ARBA" id="ARBA00022475"/>
    </source>
</evidence>
<evidence type="ECO:0000256" key="13">
    <source>
        <dbReference type="ARBA" id="ARBA00022840"/>
    </source>
</evidence>
<feature type="domain" description="F-BAR" evidence="31">
    <location>
        <begin position="1"/>
        <end position="259"/>
    </location>
</feature>
<dbReference type="AlphaFoldDB" id="A0A674GWE9"/>
<dbReference type="Gene3D" id="1.20.1270.60">
    <property type="entry name" value="Arfaptin homology (AH) domain/BAR domain"/>
    <property type="match status" value="1"/>
</dbReference>
<name>A0A674GWE9_TAEGU</name>
<evidence type="ECO:0000259" key="30">
    <source>
        <dbReference type="PROSITE" id="PS50011"/>
    </source>
</evidence>
<keyword evidence="9" id="KW-0597">Phosphoprotein</keyword>
<keyword evidence="33" id="KW-1185">Reference proteome</keyword>
<keyword evidence="13 23" id="KW-0067">ATP-binding</keyword>
<feature type="domain" description="Protein kinase" evidence="30">
    <location>
        <begin position="495"/>
        <end position="749"/>
    </location>
</feature>
<dbReference type="InterPro" id="IPR050198">
    <property type="entry name" value="Non-receptor_tyrosine_kinases"/>
</dbReference>
<dbReference type="Ensembl" id="ENSTGUT00000025186.1">
    <property type="protein sequence ID" value="ENSTGUP00000026768.1"/>
    <property type="gene ID" value="ENSTGUG00000000963.2"/>
</dbReference>
<dbReference type="PIRSF" id="PIRSF000632">
    <property type="entry name" value="TyrPK_fps"/>
    <property type="match status" value="1"/>
</dbReference>
<evidence type="ECO:0000256" key="17">
    <source>
        <dbReference type="ARBA" id="ARBA00023121"/>
    </source>
</evidence>
<evidence type="ECO:0000256" key="5">
    <source>
        <dbReference type="ARBA" id="ARBA00004413"/>
    </source>
</evidence>
<comment type="catalytic activity">
    <reaction evidence="23">
        <text>L-tyrosyl-[protein] + ATP = O-phospho-L-tyrosyl-[protein] + ADP + H(+)</text>
        <dbReference type="Rhea" id="RHEA:10596"/>
        <dbReference type="Rhea" id="RHEA-COMP:10136"/>
        <dbReference type="Rhea" id="RHEA-COMP:20101"/>
        <dbReference type="ChEBI" id="CHEBI:15378"/>
        <dbReference type="ChEBI" id="CHEBI:30616"/>
        <dbReference type="ChEBI" id="CHEBI:46858"/>
        <dbReference type="ChEBI" id="CHEBI:61978"/>
        <dbReference type="ChEBI" id="CHEBI:456216"/>
        <dbReference type="EC" id="2.7.10.2"/>
    </reaction>
</comment>
<evidence type="ECO:0000259" key="31">
    <source>
        <dbReference type="PROSITE" id="PS51741"/>
    </source>
</evidence>
<keyword evidence="20 23" id="KW-0206">Cytoskeleton</keyword>
<organism evidence="32 33">
    <name type="scientific">Taeniopygia guttata</name>
    <name type="common">Zebra finch</name>
    <name type="synonym">Poephila guttata</name>
    <dbReference type="NCBI Taxonomy" id="59729"/>
    <lineage>
        <taxon>Eukaryota</taxon>
        <taxon>Metazoa</taxon>
        <taxon>Chordata</taxon>
        <taxon>Craniata</taxon>
        <taxon>Vertebrata</taxon>
        <taxon>Euteleostomi</taxon>
        <taxon>Archelosauria</taxon>
        <taxon>Archosauria</taxon>
        <taxon>Dinosauria</taxon>
        <taxon>Saurischia</taxon>
        <taxon>Theropoda</taxon>
        <taxon>Coelurosauria</taxon>
        <taxon>Aves</taxon>
        <taxon>Neognathae</taxon>
        <taxon>Neoaves</taxon>
        <taxon>Telluraves</taxon>
        <taxon>Australaves</taxon>
        <taxon>Passeriformes</taxon>
        <taxon>Passeroidea</taxon>
        <taxon>Estrildidae</taxon>
        <taxon>Estrildinae</taxon>
        <taxon>Taeniopygia</taxon>
    </lineage>
</organism>
<comment type="subcellular location">
    <subcellularLocation>
        <location evidence="3">Cell junction</location>
    </subcellularLocation>
    <subcellularLocation>
        <location evidence="5">Cell membrane</location>
        <topology evidence="5">Peripheral membrane protein</topology>
        <orientation evidence="5">Cytoplasmic side</orientation>
    </subcellularLocation>
    <subcellularLocation>
        <location evidence="4">Cell projection</location>
    </subcellularLocation>
    <subcellularLocation>
        <location evidence="6">Cytoplasm</location>
        <location evidence="6">Cell cortex</location>
    </subcellularLocation>
    <subcellularLocation>
        <location evidence="2 23">Cytoplasm</location>
        <location evidence="2 23">Cytoskeleton</location>
    </subcellularLocation>
    <subcellularLocation>
        <location evidence="1">Nucleus</location>
    </subcellularLocation>
</comment>
<evidence type="ECO:0000256" key="15">
    <source>
        <dbReference type="ARBA" id="ARBA00022999"/>
    </source>
</evidence>
<evidence type="ECO:0000256" key="11">
    <source>
        <dbReference type="ARBA" id="ARBA00022741"/>
    </source>
</evidence>
<keyword evidence="17" id="KW-0446">Lipid-binding</keyword>
<evidence type="ECO:0000256" key="19">
    <source>
        <dbReference type="ARBA" id="ARBA00023137"/>
    </source>
</evidence>
<dbReference type="SMART" id="SM00055">
    <property type="entry name" value="FCH"/>
    <property type="match status" value="1"/>
</dbReference>
<evidence type="ECO:0000256" key="27">
    <source>
        <dbReference type="PROSITE-ProRule" id="PRU10141"/>
    </source>
</evidence>
<dbReference type="GO" id="GO:0008289">
    <property type="term" value="F:lipid binding"/>
    <property type="evidence" value="ECO:0007669"/>
    <property type="project" value="UniProtKB-KW"/>
</dbReference>
<dbReference type="GO" id="GO:0070161">
    <property type="term" value="C:anchoring junction"/>
    <property type="evidence" value="ECO:0007669"/>
    <property type="project" value="UniProtKB-SubCell"/>
</dbReference>
<feature type="active site" description="Proton acceptor" evidence="24">
    <location>
        <position position="616"/>
    </location>
</feature>
<evidence type="ECO:0000256" key="8">
    <source>
        <dbReference type="ARBA" id="ARBA00022490"/>
    </source>
</evidence>
<evidence type="ECO:0000256" key="26">
    <source>
        <dbReference type="PROSITE-ProRule" id="PRU01077"/>
    </source>
</evidence>
<dbReference type="CDD" id="cd05085">
    <property type="entry name" value="PTKc_Fer"/>
    <property type="match status" value="1"/>
</dbReference>
<keyword evidence="8 23" id="KW-0963">Cytoplasm</keyword>
<comment type="similarity">
    <text evidence="23">Belongs to the protein kinase superfamily. Tyr protein kinase family. Fes/fps subfamily.</text>
</comment>
<keyword evidence="21" id="KW-0539">Nucleus</keyword>
<dbReference type="InterPro" id="IPR000719">
    <property type="entry name" value="Prot_kinase_dom"/>
</dbReference>
<dbReference type="InterPro" id="IPR001060">
    <property type="entry name" value="FCH_dom"/>
</dbReference>
<dbReference type="PROSITE" id="PS51741">
    <property type="entry name" value="F_BAR"/>
    <property type="match status" value="1"/>
</dbReference>
<dbReference type="GO" id="GO:0005886">
    <property type="term" value="C:plasma membrane"/>
    <property type="evidence" value="ECO:0007669"/>
    <property type="project" value="UniProtKB-SubCell"/>
</dbReference>
<dbReference type="SUPFAM" id="SSF56112">
    <property type="entry name" value="Protein kinase-like (PK-like)"/>
    <property type="match status" value="1"/>
</dbReference>
<dbReference type="PRINTS" id="PR00109">
    <property type="entry name" value="TYRKINASE"/>
</dbReference>
<dbReference type="GeneTree" id="ENSGT00940000154997"/>
<dbReference type="InterPro" id="IPR027267">
    <property type="entry name" value="AH/BAR_dom_sf"/>
</dbReference>
<proteinExistence type="inferred from homology"/>
<reference evidence="32" key="2">
    <citation type="submission" date="2025-08" db="UniProtKB">
        <authorList>
            <consortium name="Ensembl"/>
        </authorList>
    </citation>
    <scope>IDENTIFICATION</scope>
</reference>
<dbReference type="PANTHER" id="PTHR24418">
    <property type="entry name" value="TYROSINE-PROTEIN KINASE"/>
    <property type="match status" value="1"/>
</dbReference>
<dbReference type="InterPro" id="IPR016250">
    <property type="entry name" value="Tyr-prot_kinase_Fes/Fps"/>
</dbReference>
<evidence type="ECO:0000256" key="10">
    <source>
        <dbReference type="ARBA" id="ARBA00022679"/>
    </source>
</evidence>
<dbReference type="FunFam" id="1.10.510.10:FF:000622">
    <property type="entry name" value="Tyrosine-protein kinase"/>
    <property type="match status" value="1"/>
</dbReference>
<keyword evidence="11 23" id="KW-0547">Nucleotide-binding</keyword>
<keyword evidence="19 23" id="KW-0829">Tyrosine-protein kinase</keyword>
<dbReference type="InterPro" id="IPR037452">
    <property type="entry name" value="Fer_F-BAR"/>
</dbReference>
<dbReference type="Pfam" id="PF00611">
    <property type="entry name" value="FCH"/>
    <property type="match status" value="1"/>
</dbReference>
<dbReference type="PROSITE" id="PS00107">
    <property type="entry name" value="PROTEIN_KINASE_ATP"/>
    <property type="match status" value="1"/>
</dbReference>
<keyword evidence="16 26" id="KW-0175">Coiled coil</keyword>
<protein>
    <recommendedName>
        <fullName evidence="23">Tyrosine-protein kinase</fullName>
        <ecNumber evidence="23">2.7.10.2</ecNumber>
    </recommendedName>
</protein>
<dbReference type="InterPro" id="IPR020635">
    <property type="entry name" value="Tyr_kinase_cat_dom"/>
</dbReference>
<dbReference type="GO" id="GO:0005856">
    <property type="term" value="C:cytoskeleton"/>
    <property type="evidence" value="ECO:0007669"/>
    <property type="project" value="UniProtKB-SubCell"/>
</dbReference>
<keyword evidence="10 23" id="KW-0808">Transferase</keyword>
<dbReference type="Gene3D" id="1.10.510.10">
    <property type="entry name" value="Transferase(Phosphotransferase) domain 1"/>
    <property type="match status" value="1"/>
</dbReference>
<dbReference type="Gene3D" id="3.30.505.10">
    <property type="entry name" value="SH2 domain"/>
    <property type="match status" value="1"/>
</dbReference>
<dbReference type="FunFam" id="3.30.200.20:FF:000089">
    <property type="entry name" value="Tyrosine-protein kinase"/>
    <property type="match status" value="1"/>
</dbReference>
<feature type="binding site" evidence="25">
    <location>
        <begin position="501"/>
        <end position="509"/>
    </location>
    <ligand>
        <name>ATP</name>
        <dbReference type="ChEBI" id="CHEBI:30616"/>
    </ligand>
</feature>
<dbReference type="GO" id="GO:0005634">
    <property type="term" value="C:nucleus"/>
    <property type="evidence" value="ECO:0007669"/>
    <property type="project" value="UniProtKB-SubCell"/>
</dbReference>
<evidence type="ECO:0000256" key="22">
    <source>
        <dbReference type="ARBA" id="ARBA00023273"/>
    </source>
</evidence>
<dbReference type="InterPro" id="IPR011009">
    <property type="entry name" value="Kinase-like_dom_sf"/>
</dbReference>
<dbReference type="FunFam" id="1.10.287.160:FF:000005">
    <property type="entry name" value="Tyrosine-protein kinase"/>
    <property type="match status" value="1"/>
</dbReference>
<dbReference type="PROSITE" id="PS50011">
    <property type="entry name" value="PROTEIN_KINASE_DOM"/>
    <property type="match status" value="1"/>
</dbReference>
<evidence type="ECO:0000256" key="12">
    <source>
        <dbReference type="ARBA" id="ARBA00022777"/>
    </source>
</evidence>
<evidence type="ECO:0000256" key="29">
    <source>
        <dbReference type="SAM" id="MobiDB-lite"/>
    </source>
</evidence>
<evidence type="ECO:0000256" key="25">
    <source>
        <dbReference type="PIRSR" id="PIRSR000632-2"/>
    </source>
</evidence>
<evidence type="ECO:0000256" key="1">
    <source>
        <dbReference type="ARBA" id="ARBA00004123"/>
    </source>
</evidence>
<evidence type="ECO:0000256" key="4">
    <source>
        <dbReference type="ARBA" id="ARBA00004316"/>
    </source>
</evidence>
<reference evidence="32 33" key="1">
    <citation type="journal article" date="2010" name="Nature">
        <title>The genome of a songbird.</title>
        <authorList>
            <person name="Warren W.C."/>
            <person name="Clayton D.F."/>
            <person name="Ellegren H."/>
            <person name="Arnold A.P."/>
            <person name="Hillier L.W."/>
            <person name="Kunstner A."/>
            <person name="Searle S."/>
            <person name="White S."/>
            <person name="Vilella A.J."/>
            <person name="Fairley S."/>
            <person name="Heger A."/>
            <person name="Kong L."/>
            <person name="Ponting C.P."/>
            <person name="Jarvis E.D."/>
            <person name="Mello C.V."/>
            <person name="Minx P."/>
            <person name="Lovell P."/>
            <person name="Velho T.A."/>
            <person name="Ferris M."/>
            <person name="Balakrishnan C.N."/>
            <person name="Sinha S."/>
            <person name="Blatti C."/>
            <person name="London S.E."/>
            <person name="Li Y."/>
            <person name="Lin Y.C."/>
            <person name="George J."/>
            <person name="Sweedler J."/>
            <person name="Southey B."/>
            <person name="Gunaratne P."/>
            <person name="Watson M."/>
            <person name="Nam K."/>
            <person name="Backstrom N."/>
            <person name="Smeds L."/>
            <person name="Nabholz B."/>
            <person name="Itoh Y."/>
            <person name="Whitney O."/>
            <person name="Pfenning A.R."/>
            <person name="Howard J."/>
            <person name="Volker M."/>
            <person name="Skinner B.M."/>
            <person name="Griffin D.K."/>
            <person name="Ye L."/>
            <person name="McLaren W.M."/>
            <person name="Flicek P."/>
            <person name="Quesada V."/>
            <person name="Velasco G."/>
            <person name="Lopez-Otin C."/>
            <person name="Puente X.S."/>
            <person name="Olender T."/>
            <person name="Lancet D."/>
            <person name="Smit A.F."/>
            <person name="Hubley R."/>
            <person name="Konkel M.K."/>
            <person name="Walker J.A."/>
            <person name="Batzer M.A."/>
            <person name="Gu W."/>
            <person name="Pollock D.D."/>
            <person name="Chen L."/>
            <person name="Cheng Z."/>
            <person name="Eichler E.E."/>
            <person name="Stapley J."/>
            <person name="Slate J."/>
            <person name="Ekblom R."/>
            <person name="Birkhead T."/>
            <person name="Burke T."/>
            <person name="Burt D."/>
            <person name="Scharff C."/>
            <person name="Adam I."/>
            <person name="Richard H."/>
            <person name="Sultan M."/>
            <person name="Soldatov A."/>
            <person name="Lehrach H."/>
            <person name="Edwards S.V."/>
            <person name="Yang S.P."/>
            <person name="Li X."/>
            <person name="Graves T."/>
            <person name="Fulton L."/>
            <person name="Nelson J."/>
            <person name="Chinwalla A."/>
            <person name="Hou S."/>
            <person name="Mardis E.R."/>
            <person name="Wilson R.K."/>
        </authorList>
    </citation>
    <scope>NUCLEOTIDE SEQUENCE [LARGE SCALE GENOMIC DNA]</scope>
</reference>